<dbReference type="PANTHER" id="PTHR12526">
    <property type="entry name" value="GLYCOSYLTRANSFERASE"/>
    <property type="match status" value="1"/>
</dbReference>
<dbReference type="InterPro" id="IPR001296">
    <property type="entry name" value="Glyco_trans_1"/>
</dbReference>
<accession>A0A8J3BVT9</accession>
<keyword evidence="1" id="KW-0328">Glycosyltransferase</keyword>
<proteinExistence type="predicted"/>
<dbReference type="AlphaFoldDB" id="A0A8J3BVT9"/>
<name>A0A8J3BVT9_9ACTN</name>
<dbReference type="GO" id="GO:0016757">
    <property type="term" value="F:glycosyltransferase activity"/>
    <property type="evidence" value="ECO:0007669"/>
    <property type="project" value="UniProtKB-KW"/>
</dbReference>
<evidence type="ECO:0000256" key="1">
    <source>
        <dbReference type="ARBA" id="ARBA00022676"/>
    </source>
</evidence>
<dbReference type="Pfam" id="PF13439">
    <property type="entry name" value="Glyco_transf_4"/>
    <property type="match status" value="1"/>
</dbReference>
<protein>
    <submittedName>
        <fullName evidence="6">Glycosyl transferase</fullName>
    </submittedName>
</protein>
<reference evidence="6" key="2">
    <citation type="submission" date="2020-09" db="EMBL/GenBank/DDBJ databases">
        <authorList>
            <person name="Sun Q."/>
            <person name="Ohkuma M."/>
        </authorList>
    </citation>
    <scope>NUCLEOTIDE SEQUENCE</scope>
    <source>
        <strain evidence="6">JCM 3091</strain>
    </source>
</reference>
<feature type="domain" description="Glycosyl transferase family 1" evidence="4">
    <location>
        <begin position="185"/>
        <end position="319"/>
    </location>
</feature>
<evidence type="ECO:0000313" key="6">
    <source>
        <dbReference type="EMBL" id="GGK43584.1"/>
    </source>
</evidence>
<evidence type="ECO:0000256" key="2">
    <source>
        <dbReference type="ARBA" id="ARBA00022679"/>
    </source>
</evidence>
<evidence type="ECO:0000256" key="3">
    <source>
        <dbReference type="SAM" id="MobiDB-lite"/>
    </source>
</evidence>
<sequence>MSCRVRDQLRVALVAPPYYRIPPVAYGGIENVVADLANALVGRGHRITLIGAGPSLTAAPMESVWPDTIGDRLGDTFPELIHAARSRRAVQRLVREKGLDVVHDHTGAGPLNAAVYAAMGLPTVVTMHGPVEADTAGLYRALADSIHLVAISDRQRQLAPDLPWLRTVHNAVRLADWPYRAEAGSYALFLGRFNRDKAPHLAVEAAHAAGVPLILAGRCSDPAEKAYFAAEVRPRLGPGDTMFGIADAAAKRTLLAGARCLVMPVQWEEPFGMVMVEAMACGTPVVALRHGAVPEVVAHGVTGFVVDHPHELAAALRRIGDIDRGACRDRVRRLFDVSRLAVGYEAAYREALAARVPVAPERTFLLPAEPTGIVHHLTASSSHRGPQRSVRPTSARPGGEGRTAG</sequence>
<evidence type="ECO:0000259" key="5">
    <source>
        <dbReference type="Pfam" id="PF13439"/>
    </source>
</evidence>
<gene>
    <name evidence="6" type="ORF">GCM10010124_40480</name>
</gene>
<dbReference type="Pfam" id="PF00534">
    <property type="entry name" value="Glycos_transf_1"/>
    <property type="match status" value="1"/>
</dbReference>
<dbReference type="SUPFAM" id="SSF53756">
    <property type="entry name" value="UDP-Glycosyltransferase/glycogen phosphorylase"/>
    <property type="match status" value="1"/>
</dbReference>
<keyword evidence="7" id="KW-1185">Reference proteome</keyword>
<feature type="domain" description="Glycosyltransferase subfamily 4-like N-terminal" evidence="5">
    <location>
        <begin position="26"/>
        <end position="172"/>
    </location>
</feature>
<keyword evidence="2 6" id="KW-0808">Transferase</keyword>
<organism evidence="6 7">
    <name type="scientific">Pilimelia terevasa</name>
    <dbReference type="NCBI Taxonomy" id="53372"/>
    <lineage>
        <taxon>Bacteria</taxon>
        <taxon>Bacillati</taxon>
        <taxon>Actinomycetota</taxon>
        <taxon>Actinomycetes</taxon>
        <taxon>Micromonosporales</taxon>
        <taxon>Micromonosporaceae</taxon>
        <taxon>Pilimelia</taxon>
    </lineage>
</organism>
<dbReference type="InterPro" id="IPR028098">
    <property type="entry name" value="Glyco_trans_4-like_N"/>
</dbReference>
<feature type="region of interest" description="Disordered" evidence="3">
    <location>
        <begin position="378"/>
        <end position="405"/>
    </location>
</feature>
<evidence type="ECO:0000259" key="4">
    <source>
        <dbReference type="Pfam" id="PF00534"/>
    </source>
</evidence>
<dbReference type="PANTHER" id="PTHR12526:SF595">
    <property type="entry name" value="BLL5217 PROTEIN"/>
    <property type="match status" value="1"/>
</dbReference>
<comment type="caution">
    <text evidence="6">The sequence shown here is derived from an EMBL/GenBank/DDBJ whole genome shotgun (WGS) entry which is preliminary data.</text>
</comment>
<reference evidence="6" key="1">
    <citation type="journal article" date="2014" name="Int. J. Syst. Evol. Microbiol.">
        <title>Complete genome sequence of Corynebacterium casei LMG S-19264T (=DSM 44701T), isolated from a smear-ripened cheese.</title>
        <authorList>
            <consortium name="US DOE Joint Genome Institute (JGI-PGF)"/>
            <person name="Walter F."/>
            <person name="Albersmeier A."/>
            <person name="Kalinowski J."/>
            <person name="Ruckert C."/>
        </authorList>
    </citation>
    <scope>NUCLEOTIDE SEQUENCE</scope>
    <source>
        <strain evidence="6">JCM 3091</strain>
    </source>
</reference>
<dbReference type="CDD" id="cd03802">
    <property type="entry name" value="GT4_AviGT4-like"/>
    <property type="match status" value="1"/>
</dbReference>
<dbReference type="Gene3D" id="3.40.50.2000">
    <property type="entry name" value="Glycogen Phosphorylase B"/>
    <property type="match status" value="2"/>
</dbReference>
<dbReference type="EMBL" id="BMQC01000026">
    <property type="protein sequence ID" value="GGK43584.1"/>
    <property type="molecule type" value="Genomic_DNA"/>
</dbReference>
<evidence type="ECO:0000313" key="7">
    <source>
        <dbReference type="Proteomes" id="UP000662200"/>
    </source>
</evidence>
<dbReference type="Proteomes" id="UP000662200">
    <property type="component" value="Unassembled WGS sequence"/>
</dbReference>